<dbReference type="Gene3D" id="3.40.630.90">
    <property type="match status" value="1"/>
</dbReference>
<accession>A0A6B2NRC4</accession>
<reference evidence="2" key="1">
    <citation type="submission" date="2020-02" db="EMBL/GenBank/DDBJ databases">
        <title>Delineation of the pyrene-degrading pathway in Roseobacter clade bacteria by genomic analysis.</title>
        <authorList>
            <person name="Zhou H."/>
            <person name="Wang H."/>
        </authorList>
    </citation>
    <scope>NUCLEOTIDE SEQUENCE</scope>
    <source>
        <strain evidence="2">PrR005</strain>
    </source>
</reference>
<evidence type="ECO:0000313" key="2">
    <source>
        <dbReference type="EMBL" id="NDW45770.1"/>
    </source>
</evidence>
<feature type="domain" description="N-acetyltransferase" evidence="1">
    <location>
        <begin position="6"/>
        <end position="153"/>
    </location>
</feature>
<gene>
    <name evidence="2" type="ORF">G0P99_12450</name>
</gene>
<evidence type="ECO:0000259" key="1">
    <source>
        <dbReference type="PROSITE" id="PS51186"/>
    </source>
</evidence>
<dbReference type="Pfam" id="PF18014">
    <property type="entry name" value="Acetyltransf_18"/>
    <property type="match status" value="1"/>
</dbReference>
<name>A0A6B2NRC4_9RHOB</name>
<dbReference type="InterPro" id="IPR041496">
    <property type="entry name" value="YitH/HolE_GNAT"/>
</dbReference>
<dbReference type="PANTHER" id="PTHR47237:SF1">
    <property type="entry name" value="SLL0310 PROTEIN"/>
    <property type="match status" value="1"/>
</dbReference>
<dbReference type="SUPFAM" id="SSF55729">
    <property type="entry name" value="Acyl-CoA N-acyltransferases (Nat)"/>
    <property type="match status" value="1"/>
</dbReference>
<dbReference type="InterPro" id="IPR000182">
    <property type="entry name" value="GNAT_dom"/>
</dbReference>
<dbReference type="PANTHER" id="PTHR47237">
    <property type="entry name" value="SLL0310 PROTEIN"/>
    <property type="match status" value="1"/>
</dbReference>
<comment type="caution">
    <text evidence="2">The sequence shown here is derived from an EMBL/GenBank/DDBJ whole genome shotgun (WGS) entry which is preliminary data.</text>
</comment>
<dbReference type="RefSeq" id="WP_164130243.1">
    <property type="nucleotide sequence ID" value="NZ_JAAGOX010000021.1"/>
</dbReference>
<organism evidence="2">
    <name type="scientific">Ruegeria sp. PrR005</name>
    <dbReference type="NCBI Taxonomy" id="2706882"/>
    <lineage>
        <taxon>Bacteria</taxon>
        <taxon>Pseudomonadati</taxon>
        <taxon>Pseudomonadota</taxon>
        <taxon>Alphaproteobacteria</taxon>
        <taxon>Rhodobacterales</taxon>
        <taxon>Roseobacteraceae</taxon>
        <taxon>Ruegeria</taxon>
    </lineage>
</organism>
<dbReference type="InterPro" id="IPR016181">
    <property type="entry name" value="Acyl_CoA_acyltransferase"/>
</dbReference>
<dbReference type="PROSITE" id="PS51186">
    <property type="entry name" value="GNAT"/>
    <property type="match status" value="1"/>
</dbReference>
<dbReference type="InterPro" id="IPR052729">
    <property type="entry name" value="Acyl/Acetyltrans_Enzymes"/>
</dbReference>
<dbReference type="Pfam" id="PF00583">
    <property type="entry name" value="Acetyltransf_1"/>
    <property type="match status" value="1"/>
</dbReference>
<dbReference type="EMBL" id="JAAGOX010000021">
    <property type="protein sequence ID" value="NDW45770.1"/>
    <property type="molecule type" value="Genomic_DNA"/>
</dbReference>
<dbReference type="GO" id="GO:0016747">
    <property type="term" value="F:acyltransferase activity, transferring groups other than amino-acyl groups"/>
    <property type="evidence" value="ECO:0007669"/>
    <property type="project" value="InterPro"/>
</dbReference>
<dbReference type="CDD" id="cd04301">
    <property type="entry name" value="NAT_SF"/>
    <property type="match status" value="1"/>
</dbReference>
<protein>
    <submittedName>
        <fullName evidence="2">GNAT family N-acetyltransferase</fullName>
    </submittedName>
</protein>
<sequence length="281" mass="29762">MAVPGLEIAPMSLSDLDMVLDWAAEEGWNPGLDDARAFHAADDRGFFLARVGNEPVAAISVVNHDAGNAFLGLYLCRPDWRGQGIGLATWIHALDHAGARSVGLDGVAAQEANYAKSGFVRTGASLRHEGFWPAARSPEVRAADAADMPRLIELDAAAGGFSRPAFLNAWLAPDQPERSTRLLQKDGEIIGFATWRTCRDGTKIGPVIAPSTATALELIADIAAERPNGPLIVDLPEANTALRRALEGAGFTVPFATARMYRGTVPQTGPGLQAIATMELG</sequence>
<dbReference type="AlphaFoldDB" id="A0A6B2NRC4"/>
<keyword evidence="2" id="KW-0808">Transferase</keyword>
<dbReference type="Gene3D" id="3.40.630.30">
    <property type="match status" value="1"/>
</dbReference>
<proteinExistence type="predicted"/>